<name>A0ABS3WQ82_9ACTN</name>
<proteinExistence type="predicted"/>
<evidence type="ECO:0000313" key="2">
    <source>
        <dbReference type="Proteomes" id="UP001518976"/>
    </source>
</evidence>
<dbReference type="EMBL" id="JAFFZN010000004">
    <property type="protein sequence ID" value="MBO8185276.1"/>
    <property type="molecule type" value="Genomic_DNA"/>
</dbReference>
<reference evidence="1 2" key="1">
    <citation type="submission" date="2021-02" db="EMBL/GenBank/DDBJ databases">
        <title>Streptomyces spirodelae sp. nov., isolated from duckweed.</title>
        <authorList>
            <person name="Saimee Y."/>
            <person name="Duangmal K."/>
        </authorList>
    </citation>
    <scope>NUCLEOTIDE SEQUENCE [LARGE SCALE GENOMIC DNA]</scope>
    <source>
        <strain evidence="1 2">DW4-2</strain>
    </source>
</reference>
<dbReference type="Proteomes" id="UP001518976">
    <property type="component" value="Unassembled WGS sequence"/>
</dbReference>
<gene>
    <name evidence="1" type="ORF">JW592_07300</name>
</gene>
<comment type="caution">
    <text evidence="1">The sequence shown here is derived from an EMBL/GenBank/DDBJ whole genome shotgun (WGS) entry which is preliminary data.</text>
</comment>
<evidence type="ECO:0000313" key="1">
    <source>
        <dbReference type="EMBL" id="MBO8185276.1"/>
    </source>
</evidence>
<keyword evidence="2" id="KW-1185">Reference proteome</keyword>
<protein>
    <recommendedName>
        <fullName evidence="3">Transposase</fullName>
    </recommendedName>
</protein>
<organism evidence="1 2">
    <name type="scientific">Streptomyces spirodelae</name>
    <dbReference type="NCBI Taxonomy" id="2812904"/>
    <lineage>
        <taxon>Bacteria</taxon>
        <taxon>Bacillati</taxon>
        <taxon>Actinomycetota</taxon>
        <taxon>Actinomycetes</taxon>
        <taxon>Kitasatosporales</taxon>
        <taxon>Streptomycetaceae</taxon>
        <taxon>Streptomyces</taxon>
    </lineage>
</organism>
<dbReference type="RefSeq" id="WP_209264080.1">
    <property type="nucleotide sequence ID" value="NZ_JAFFZN010000004.1"/>
</dbReference>
<evidence type="ECO:0008006" key="3">
    <source>
        <dbReference type="Google" id="ProtNLM"/>
    </source>
</evidence>
<sequence length="157" mass="16350">MGAAAAAGGRVRPVRASYSAVRNYVRKRGLREAMAGLLLRADEQDIGVDLMPTVRCDRRVTVRERCYSVPARFFDATVRVKPGPNGVWVGGGCCAIVCRPMPTRCAPYADRGTALAPAGAAAVMVGTATAARIGSATTGPVASKARKAVECRAAGRS</sequence>
<accession>A0ABS3WQ82</accession>